<dbReference type="EMBL" id="JAHYBX010000001">
    <property type="protein sequence ID" value="MCA1855130.1"/>
    <property type="molecule type" value="Genomic_DNA"/>
</dbReference>
<keyword evidence="1" id="KW-0732">Signal</keyword>
<feature type="signal peptide" evidence="1">
    <location>
        <begin position="1"/>
        <end position="23"/>
    </location>
</feature>
<protein>
    <submittedName>
        <fullName evidence="2">Uncharacterized protein</fullName>
    </submittedName>
</protein>
<accession>A0ABS7Y611</accession>
<evidence type="ECO:0000313" key="2">
    <source>
        <dbReference type="EMBL" id="MCA1855130.1"/>
    </source>
</evidence>
<name>A0ABS7Y611_9BURK</name>
<dbReference type="RefSeq" id="WP_225237519.1">
    <property type="nucleotide sequence ID" value="NZ_JAHYBX010000001.1"/>
</dbReference>
<proteinExistence type="predicted"/>
<gene>
    <name evidence="2" type="ORF">LE190_04180</name>
</gene>
<comment type="caution">
    <text evidence="2">The sequence shown here is derived from an EMBL/GenBank/DDBJ whole genome shotgun (WGS) entry which is preliminary data.</text>
</comment>
<evidence type="ECO:0000313" key="3">
    <source>
        <dbReference type="Proteomes" id="UP001198602"/>
    </source>
</evidence>
<keyword evidence="3" id="KW-1185">Reference proteome</keyword>
<sequence>MPTIGQLITLAGALAAASAPAHAAEELLAGRVQKVIQQPSGADGCPPPCGPAETLPDGRVRICASNAGGCEAMELKVERDFLGGRAKGSAWHVGKRVGEWGPAFPVTGQPIVVYDDGTRLRWTPAVLRDGQVLVHPERFVSTLQAVQRAWFGDDASGMVPVEQVLPRLRSGN</sequence>
<evidence type="ECO:0000256" key="1">
    <source>
        <dbReference type="SAM" id="SignalP"/>
    </source>
</evidence>
<organism evidence="2 3">
    <name type="scientific">Massilia hydrophila</name>
    <dbReference type="NCBI Taxonomy" id="3044279"/>
    <lineage>
        <taxon>Bacteria</taxon>
        <taxon>Pseudomonadati</taxon>
        <taxon>Pseudomonadota</taxon>
        <taxon>Betaproteobacteria</taxon>
        <taxon>Burkholderiales</taxon>
        <taxon>Oxalobacteraceae</taxon>
        <taxon>Telluria group</taxon>
        <taxon>Massilia</taxon>
    </lineage>
</organism>
<dbReference type="Proteomes" id="UP001198602">
    <property type="component" value="Unassembled WGS sequence"/>
</dbReference>
<feature type="chain" id="PRO_5045718994" evidence="1">
    <location>
        <begin position="24"/>
        <end position="172"/>
    </location>
</feature>
<reference evidence="2 3" key="1">
    <citation type="submission" date="2021-07" db="EMBL/GenBank/DDBJ databases">
        <title>Characterization of Violacein-producing bacteria and related species.</title>
        <authorList>
            <person name="Wilson H.S."/>
            <person name="De Leon M.E."/>
        </authorList>
    </citation>
    <scope>NUCLEOTIDE SEQUENCE [LARGE SCALE GENOMIC DNA]</scope>
    <source>
        <strain evidence="2 3">HSC-2F05</strain>
    </source>
</reference>